<dbReference type="InterPro" id="IPR018756">
    <property type="entry name" value="DUF2314"/>
</dbReference>
<evidence type="ECO:0000259" key="2">
    <source>
        <dbReference type="Pfam" id="PF10077"/>
    </source>
</evidence>
<dbReference type="Proteomes" id="UP001204376">
    <property type="component" value="Unassembled WGS sequence"/>
</dbReference>
<reference evidence="3 4" key="1">
    <citation type="submission" date="2022-07" db="EMBL/GenBank/DDBJ databases">
        <title>Mucilaginibacter sp. JC4.</title>
        <authorList>
            <person name="Le V."/>
            <person name="Ko S.-R."/>
            <person name="Ahn C.-Y."/>
            <person name="Oh H.-M."/>
        </authorList>
    </citation>
    <scope>NUCLEOTIDE SEQUENCE [LARGE SCALE GENOMIC DNA]</scope>
    <source>
        <strain evidence="3 4">JC4</strain>
    </source>
</reference>
<gene>
    <name evidence="3" type="ORF">NPE20_23065</name>
</gene>
<dbReference type="Pfam" id="PF10077">
    <property type="entry name" value="DUF2314"/>
    <property type="match status" value="1"/>
</dbReference>
<evidence type="ECO:0000256" key="1">
    <source>
        <dbReference type="SAM" id="SignalP"/>
    </source>
</evidence>
<evidence type="ECO:0000313" key="3">
    <source>
        <dbReference type="EMBL" id="MCQ6960880.1"/>
    </source>
</evidence>
<dbReference type="PROSITE" id="PS51257">
    <property type="entry name" value="PROKAR_LIPOPROTEIN"/>
    <property type="match status" value="1"/>
</dbReference>
<keyword evidence="4" id="KW-1185">Reference proteome</keyword>
<feature type="domain" description="DUF2314" evidence="2">
    <location>
        <begin position="59"/>
        <end position="162"/>
    </location>
</feature>
<organism evidence="3 4">
    <name type="scientific">Mucilaginibacter aquariorum</name>
    <dbReference type="NCBI Taxonomy" id="2967225"/>
    <lineage>
        <taxon>Bacteria</taxon>
        <taxon>Pseudomonadati</taxon>
        <taxon>Bacteroidota</taxon>
        <taxon>Sphingobacteriia</taxon>
        <taxon>Sphingobacteriales</taxon>
        <taxon>Sphingobacteriaceae</taxon>
        <taxon>Mucilaginibacter</taxon>
    </lineage>
</organism>
<feature type="chain" id="PRO_5045131002" evidence="1">
    <location>
        <begin position="21"/>
        <end position="165"/>
    </location>
</feature>
<protein>
    <submittedName>
        <fullName evidence="3">DUF2314 domain-containing protein</fullName>
    </submittedName>
</protein>
<accession>A0ABT1T8C7</accession>
<comment type="caution">
    <text evidence="3">The sequence shown here is derived from an EMBL/GenBank/DDBJ whole genome shotgun (WGS) entry which is preliminary data.</text>
</comment>
<dbReference type="RefSeq" id="WP_256541051.1">
    <property type="nucleotide sequence ID" value="NZ_JANHOH010000010.1"/>
</dbReference>
<evidence type="ECO:0000313" key="4">
    <source>
        <dbReference type="Proteomes" id="UP001204376"/>
    </source>
</evidence>
<dbReference type="EMBL" id="JANHOH010000010">
    <property type="protein sequence ID" value="MCQ6960880.1"/>
    <property type="molecule type" value="Genomic_DNA"/>
</dbReference>
<feature type="signal peptide" evidence="1">
    <location>
        <begin position="1"/>
        <end position="20"/>
    </location>
</feature>
<name>A0ABT1T8C7_9SPHI</name>
<proteinExistence type="predicted"/>
<keyword evidence="1" id="KW-0732">Signal</keyword>
<sequence>MMKNCLKLSAILLVLFSVSACQNAKKDNTKKDSLEKDKTDSVGVVKLKTDDQKFLSLKDTAQAKLHIFLDSLKPHALDSNYRFLVKSDFAEGKKHEHMWSVVYKYADGKFTGIFADSAIYLKNIKMGDPVLIKAKDVEDWAMYDYLRNTDMGNFSDKYLRSKQGK</sequence>